<gene>
    <name evidence="2" type="ORF">RM445_24395</name>
</gene>
<keyword evidence="3" id="KW-1185">Reference proteome</keyword>
<proteinExistence type="predicted"/>
<evidence type="ECO:0000256" key="1">
    <source>
        <dbReference type="SAM" id="SignalP"/>
    </source>
</evidence>
<evidence type="ECO:0000313" key="2">
    <source>
        <dbReference type="EMBL" id="MDT0352667.1"/>
    </source>
</evidence>
<feature type="chain" id="PRO_5047258349" description="Secreted protein" evidence="1">
    <location>
        <begin position="27"/>
        <end position="134"/>
    </location>
</feature>
<dbReference type="EMBL" id="JAVREJ010000020">
    <property type="protein sequence ID" value="MDT0352667.1"/>
    <property type="molecule type" value="Genomic_DNA"/>
</dbReference>
<evidence type="ECO:0000313" key="3">
    <source>
        <dbReference type="Proteomes" id="UP001183202"/>
    </source>
</evidence>
<dbReference type="RefSeq" id="WP_311559173.1">
    <property type="nucleotide sequence ID" value="NZ_JAVREJ010000020.1"/>
</dbReference>
<evidence type="ECO:0008006" key="4">
    <source>
        <dbReference type="Google" id="ProtNLM"/>
    </source>
</evidence>
<dbReference type="Proteomes" id="UP001183202">
    <property type="component" value="Unassembled WGS sequence"/>
</dbReference>
<organism evidence="2 3">
    <name type="scientific">Pseudonocardia charpentierae</name>
    <dbReference type="NCBI Taxonomy" id="3075545"/>
    <lineage>
        <taxon>Bacteria</taxon>
        <taxon>Bacillati</taxon>
        <taxon>Actinomycetota</taxon>
        <taxon>Actinomycetes</taxon>
        <taxon>Pseudonocardiales</taxon>
        <taxon>Pseudonocardiaceae</taxon>
        <taxon>Pseudonocardia</taxon>
    </lineage>
</organism>
<sequence length="134" mass="14028">MRRLVLLLPVLAVLLGGSVFTGIATAAPSKNYTVTRTFGPYNGAAKIGQPGSVPDGRALAVYCGNRESVIGGTAKISRKTSYGTARSDVLTLDVIGAFYDTDRSDVSLGWGAFANATGKPGWNSVTITVTCRRQ</sequence>
<name>A0ABU2NFD1_9PSEU</name>
<accession>A0ABU2NFD1</accession>
<keyword evidence="1" id="KW-0732">Signal</keyword>
<protein>
    <recommendedName>
        <fullName evidence="4">Secreted protein</fullName>
    </recommendedName>
</protein>
<reference evidence="3" key="1">
    <citation type="submission" date="2023-07" db="EMBL/GenBank/DDBJ databases">
        <title>30 novel species of actinomycetes from the DSMZ collection.</title>
        <authorList>
            <person name="Nouioui I."/>
        </authorList>
    </citation>
    <scope>NUCLEOTIDE SEQUENCE [LARGE SCALE GENOMIC DNA]</scope>
    <source>
        <strain evidence="3">DSM 45834</strain>
    </source>
</reference>
<comment type="caution">
    <text evidence="2">The sequence shown here is derived from an EMBL/GenBank/DDBJ whole genome shotgun (WGS) entry which is preliminary data.</text>
</comment>
<feature type="signal peptide" evidence="1">
    <location>
        <begin position="1"/>
        <end position="26"/>
    </location>
</feature>